<name>A0A385Z3C5_9PSED</name>
<organism evidence="1 2">
    <name type="scientific">Pseudomonas cavernae</name>
    <dbReference type="NCBI Taxonomy" id="2320867"/>
    <lineage>
        <taxon>Bacteria</taxon>
        <taxon>Pseudomonadati</taxon>
        <taxon>Pseudomonadota</taxon>
        <taxon>Gammaproteobacteria</taxon>
        <taxon>Pseudomonadales</taxon>
        <taxon>Pseudomonadaceae</taxon>
        <taxon>Pseudomonas</taxon>
    </lineage>
</organism>
<dbReference type="GO" id="GO:0008168">
    <property type="term" value="F:methyltransferase activity"/>
    <property type="evidence" value="ECO:0007669"/>
    <property type="project" value="UniProtKB-KW"/>
</dbReference>
<dbReference type="SUPFAM" id="SSF53335">
    <property type="entry name" value="S-adenosyl-L-methionine-dependent methyltransferases"/>
    <property type="match status" value="1"/>
</dbReference>
<dbReference type="AlphaFoldDB" id="A0A385Z3C5"/>
<dbReference type="CDD" id="cd02440">
    <property type="entry name" value="AdoMet_MTases"/>
    <property type="match status" value="1"/>
</dbReference>
<proteinExistence type="predicted"/>
<dbReference type="InterPro" id="IPR029063">
    <property type="entry name" value="SAM-dependent_MTases_sf"/>
</dbReference>
<reference evidence="2" key="1">
    <citation type="submission" date="2018-09" db="EMBL/GenBank/DDBJ databases">
        <authorList>
            <person name="Zhu H."/>
        </authorList>
    </citation>
    <scope>NUCLEOTIDE SEQUENCE [LARGE SCALE GENOMIC DNA]</scope>
    <source>
        <strain evidence="2">K2W31S-8</strain>
    </source>
</reference>
<evidence type="ECO:0000313" key="2">
    <source>
        <dbReference type="Proteomes" id="UP000265560"/>
    </source>
</evidence>
<dbReference type="KEGG" id="pcav:D3880_07590"/>
<protein>
    <submittedName>
        <fullName evidence="1">Class I SAM-dependent methyltransferase</fullName>
    </submittedName>
</protein>
<dbReference type="Gene3D" id="3.40.50.150">
    <property type="entry name" value="Vaccinia Virus protein VP39"/>
    <property type="match status" value="1"/>
</dbReference>
<keyword evidence="2" id="KW-1185">Reference proteome</keyword>
<keyword evidence="1" id="KW-0489">Methyltransferase</keyword>
<dbReference type="Proteomes" id="UP000265560">
    <property type="component" value="Chromosome"/>
</dbReference>
<keyword evidence="1" id="KW-0808">Transferase</keyword>
<evidence type="ECO:0000313" key="1">
    <source>
        <dbReference type="EMBL" id="AYC32248.1"/>
    </source>
</evidence>
<dbReference type="OrthoDB" id="9811915at2"/>
<dbReference type="EMBL" id="CP032419">
    <property type="protein sequence ID" value="AYC32248.1"/>
    <property type="molecule type" value="Genomic_DNA"/>
</dbReference>
<dbReference type="GO" id="GO:0032259">
    <property type="term" value="P:methylation"/>
    <property type="evidence" value="ECO:0007669"/>
    <property type="project" value="UniProtKB-KW"/>
</dbReference>
<accession>A0A385Z3C5</accession>
<gene>
    <name evidence="1" type="ORF">D3880_07590</name>
</gene>
<sequence>MLLDYLYGIDNGALDDAPDGRRQQLFDYATNSPAARALRCRRRMIARAIDDTCLRRGAEARILCIGGGHFREAELSRAVRHGQFGEILVFDPDKECLRVVDAAYGPRGVRTCHGSLGQLLSGQLQLSRYDLVYSAGLCDHLEDRTGVQLAMRLFHALKPGGKLLLGNFRTRIAGIGYLEGLLDWRPHYRRDAQLFALLLGIDYNDIASARVIHDIGRRIAFLEAVRYG</sequence>